<keyword evidence="1" id="KW-0472">Membrane</keyword>
<keyword evidence="1" id="KW-1133">Transmembrane helix</keyword>
<name>A0A6C0AHR1_9ZZZZ</name>
<protein>
    <recommendedName>
        <fullName evidence="2">HNH nuclease domain-containing protein</fullName>
    </recommendedName>
</protein>
<reference evidence="3" key="1">
    <citation type="journal article" date="2020" name="Nature">
        <title>Giant virus diversity and host interactions through global metagenomics.</title>
        <authorList>
            <person name="Schulz F."/>
            <person name="Roux S."/>
            <person name="Paez-Espino D."/>
            <person name="Jungbluth S."/>
            <person name="Walsh D.A."/>
            <person name="Denef V.J."/>
            <person name="McMahon K.D."/>
            <person name="Konstantinidis K.T."/>
            <person name="Eloe-Fadrosh E.A."/>
            <person name="Kyrpides N.C."/>
            <person name="Woyke T."/>
        </authorList>
    </citation>
    <scope>NUCLEOTIDE SEQUENCE</scope>
    <source>
        <strain evidence="3">GVMAG-S-1035118-87</strain>
    </source>
</reference>
<evidence type="ECO:0000313" key="3">
    <source>
        <dbReference type="EMBL" id="QHS78993.1"/>
    </source>
</evidence>
<evidence type="ECO:0000259" key="2">
    <source>
        <dbReference type="SMART" id="SM00507"/>
    </source>
</evidence>
<dbReference type="CDD" id="cd00085">
    <property type="entry name" value="HNHc"/>
    <property type="match status" value="1"/>
</dbReference>
<dbReference type="Pfam" id="PF01844">
    <property type="entry name" value="HNH"/>
    <property type="match status" value="1"/>
</dbReference>
<keyword evidence="1" id="KW-0812">Transmembrane</keyword>
<sequence>MKSEFLLFAGATFYIVDTLYDGKYTNQLTHYKKHFKIATILFAVFSMYLFIRKNPTESKNMMGHLNGMIRYMPMDKQSKDLLTPFLMSNQEQRIVTSGNDSTARSVSGTKKKWIAAQQGWKCNDCQTQLDAWFEVDHKVRLADGGSNNVDNLVALCRNCHGKKTTLENL</sequence>
<dbReference type="EMBL" id="MN740625">
    <property type="protein sequence ID" value="QHS78993.1"/>
    <property type="molecule type" value="Genomic_DNA"/>
</dbReference>
<dbReference type="GO" id="GO:0008270">
    <property type="term" value="F:zinc ion binding"/>
    <property type="evidence" value="ECO:0007669"/>
    <property type="project" value="InterPro"/>
</dbReference>
<dbReference type="GO" id="GO:0004519">
    <property type="term" value="F:endonuclease activity"/>
    <property type="evidence" value="ECO:0007669"/>
    <property type="project" value="InterPro"/>
</dbReference>
<evidence type="ECO:0000256" key="1">
    <source>
        <dbReference type="SAM" id="Phobius"/>
    </source>
</evidence>
<feature type="domain" description="HNH nuclease" evidence="2">
    <location>
        <begin position="109"/>
        <end position="161"/>
    </location>
</feature>
<dbReference type="AlphaFoldDB" id="A0A6C0AHR1"/>
<dbReference type="GO" id="GO:0003676">
    <property type="term" value="F:nucleic acid binding"/>
    <property type="evidence" value="ECO:0007669"/>
    <property type="project" value="InterPro"/>
</dbReference>
<dbReference type="InterPro" id="IPR003615">
    <property type="entry name" value="HNH_nuc"/>
</dbReference>
<accession>A0A6C0AHR1</accession>
<organism evidence="3">
    <name type="scientific">viral metagenome</name>
    <dbReference type="NCBI Taxonomy" id="1070528"/>
    <lineage>
        <taxon>unclassified sequences</taxon>
        <taxon>metagenomes</taxon>
        <taxon>organismal metagenomes</taxon>
    </lineage>
</organism>
<dbReference type="InterPro" id="IPR002711">
    <property type="entry name" value="HNH"/>
</dbReference>
<dbReference type="SMART" id="SM00507">
    <property type="entry name" value="HNHc"/>
    <property type="match status" value="1"/>
</dbReference>
<proteinExistence type="predicted"/>
<dbReference type="Gene3D" id="1.10.30.50">
    <property type="match status" value="1"/>
</dbReference>
<feature type="transmembrane region" description="Helical" evidence="1">
    <location>
        <begin position="34"/>
        <end position="51"/>
    </location>
</feature>